<dbReference type="AlphaFoldDB" id="A0A5C6MHV0"/>
<dbReference type="Proteomes" id="UP000324091">
    <property type="component" value="Unassembled WGS sequence"/>
</dbReference>
<sequence>RKETEEEGKFLTKGKDNLLCNQGPSSLLRPLLNIIDCPAVFHCRVCCLKLRVEVGFNYFQTVDWSHWDSHKPRIKTIDVSSVLILPSELLYRGVRHSWNDDDREVHICIPTTDEAANLQLEKKKPEGAPQLRGPSPWDGQMCICISHLYSVWR</sequence>
<reference evidence="1 2" key="1">
    <citation type="submission" date="2019-04" db="EMBL/GenBank/DDBJ databases">
        <title>Chromosome genome assembly for Takifugu flavidus.</title>
        <authorList>
            <person name="Xiao S."/>
        </authorList>
    </citation>
    <scope>NUCLEOTIDE SEQUENCE [LARGE SCALE GENOMIC DNA]</scope>
    <source>
        <strain evidence="1">HTHZ2018</strain>
        <tissue evidence="1">Muscle</tissue>
    </source>
</reference>
<comment type="caution">
    <text evidence="1">The sequence shown here is derived from an EMBL/GenBank/DDBJ whole genome shotgun (WGS) entry which is preliminary data.</text>
</comment>
<protein>
    <submittedName>
        <fullName evidence="1">Uncharacterized protein</fullName>
    </submittedName>
</protein>
<proteinExistence type="predicted"/>
<evidence type="ECO:0000313" key="2">
    <source>
        <dbReference type="Proteomes" id="UP000324091"/>
    </source>
</evidence>
<keyword evidence="2" id="KW-1185">Reference proteome</keyword>
<feature type="non-terminal residue" evidence="1">
    <location>
        <position position="1"/>
    </location>
</feature>
<organism evidence="1 2">
    <name type="scientific">Takifugu flavidus</name>
    <name type="common">sansaifugu</name>
    <dbReference type="NCBI Taxonomy" id="433684"/>
    <lineage>
        <taxon>Eukaryota</taxon>
        <taxon>Metazoa</taxon>
        <taxon>Chordata</taxon>
        <taxon>Craniata</taxon>
        <taxon>Vertebrata</taxon>
        <taxon>Euteleostomi</taxon>
        <taxon>Actinopterygii</taxon>
        <taxon>Neopterygii</taxon>
        <taxon>Teleostei</taxon>
        <taxon>Neoteleostei</taxon>
        <taxon>Acanthomorphata</taxon>
        <taxon>Eupercaria</taxon>
        <taxon>Tetraodontiformes</taxon>
        <taxon>Tetradontoidea</taxon>
        <taxon>Tetraodontidae</taxon>
        <taxon>Takifugu</taxon>
    </lineage>
</organism>
<evidence type="ECO:0000313" key="1">
    <source>
        <dbReference type="EMBL" id="TWW52987.1"/>
    </source>
</evidence>
<dbReference type="EMBL" id="RHFK02000857">
    <property type="protein sequence ID" value="TWW52987.1"/>
    <property type="molecule type" value="Genomic_DNA"/>
</dbReference>
<gene>
    <name evidence="1" type="ORF">D4764_0152390</name>
</gene>
<name>A0A5C6MHV0_9TELE</name>
<accession>A0A5C6MHV0</accession>